<evidence type="ECO:0000256" key="1">
    <source>
        <dbReference type="ARBA" id="ARBA00006484"/>
    </source>
</evidence>
<gene>
    <name evidence="4" type="ORF">DX908_13940</name>
</gene>
<dbReference type="InterPro" id="IPR020904">
    <property type="entry name" value="Sc_DH/Rdtase_CS"/>
</dbReference>
<name>A0A371RLH2_9PROT</name>
<dbReference type="GO" id="GO:0016491">
    <property type="term" value="F:oxidoreductase activity"/>
    <property type="evidence" value="ECO:0007669"/>
    <property type="project" value="UniProtKB-KW"/>
</dbReference>
<evidence type="ECO:0000313" key="4">
    <source>
        <dbReference type="EMBL" id="RFB06271.1"/>
    </source>
</evidence>
<dbReference type="Gene3D" id="3.40.50.720">
    <property type="entry name" value="NAD(P)-binding Rossmann-like Domain"/>
    <property type="match status" value="1"/>
</dbReference>
<comment type="caution">
    <text evidence="4">The sequence shown here is derived from an EMBL/GenBank/DDBJ whole genome shotgun (WGS) entry which is preliminary data.</text>
</comment>
<dbReference type="EMBL" id="QUQO01000001">
    <property type="protein sequence ID" value="RFB06271.1"/>
    <property type="molecule type" value="Genomic_DNA"/>
</dbReference>
<feature type="domain" description="Ketoreductase" evidence="3">
    <location>
        <begin position="12"/>
        <end position="198"/>
    </location>
</feature>
<dbReference type="InterPro" id="IPR036291">
    <property type="entry name" value="NAD(P)-bd_dom_sf"/>
</dbReference>
<dbReference type="PANTHER" id="PTHR43669:SF3">
    <property type="entry name" value="ALCOHOL DEHYDROGENASE, PUTATIVE (AFU_ORTHOLOGUE AFUA_3G03445)-RELATED"/>
    <property type="match status" value="1"/>
</dbReference>
<dbReference type="InterPro" id="IPR057326">
    <property type="entry name" value="KR_dom"/>
</dbReference>
<dbReference type="RefSeq" id="WP_116392906.1">
    <property type="nucleotide sequence ID" value="NZ_QUQO01000001.1"/>
</dbReference>
<accession>A0A371RLH2</accession>
<proteinExistence type="inferred from homology"/>
<dbReference type="CDD" id="cd05233">
    <property type="entry name" value="SDR_c"/>
    <property type="match status" value="1"/>
</dbReference>
<keyword evidence="5" id="KW-1185">Reference proteome</keyword>
<evidence type="ECO:0000259" key="3">
    <source>
        <dbReference type="SMART" id="SM00822"/>
    </source>
</evidence>
<dbReference type="PANTHER" id="PTHR43669">
    <property type="entry name" value="5-KETO-D-GLUCONATE 5-REDUCTASE"/>
    <property type="match status" value="1"/>
</dbReference>
<sequence length="257" mass="27083">MSNQAEFNLTGRIVIITGASSGLGAHLAGRLAAAGANVVAGARRLDRLDEIAKSAAATGGNILPVQMDVEDPASIVSAFDAAEERFGPVDTVVANAGFNVPSFAVDLPAEDLRRMMAVNIEGVFLTAREAAKRLIDKELYDRGRMVLLGSVGSLRPLPGLTAYSMSKAAVAMMGKGLAREWARYGVNVNTICPGWIATELNSDWLESEAGQKLVKTFPRRRVMKPGDLDSLVLFLCSDASASLTGGVFAVDEGQSLA</sequence>
<evidence type="ECO:0000256" key="2">
    <source>
        <dbReference type="ARBA" id="ARBA00023002"/>
    </source>
</evidence>
<dbReference type="PRINTS" id="PR00081">
    <property type="entry name" value="GDHRDH"/>
</dbReference>
<dbReference type="PRINTS" id="PR00080">
    <property type="entry name" value="SDRFAMILY"/>
</dbReference>
<reference evidence="4 5" key="1">
    <citation type="submission" date="2018-08" db="EMBL/GenBank/DDBJ databases">
        <title>Parvularcula sp. SM1705, isolated from surface water of the South Sea China.</title>
        <authorList>
            <person name="Sun L."/>
        </authorList>
    </citation>
    <scope>NUCLEOTIDE SEQUENCE [LARGE SCALE GENOMIC DNA]</scope>
    <source>
        <strain evidence="4 5">SM1705</strain>
    </source>
</reference>
<dbReference type="PROSITE" id="PS00061">
    <property type="entry name" value="ADH_SHORT"/>
    <property type="match status" value="1"/>
</dbReference>
<dbReference type="OrthoDB" id="286404at2"/>
<dbReference type="InParanoid" id="A0A371RLH2"/>
<dbReference type="Proteomes" id="UP000264589">
    <property type="component" value="Unassembled WGS sequence"/>
</dbReference>
<evidence type="ECO:0000313" key="5">
    <source>
        <dbReference type="Proteomes" id="UP000264589"/>
    </source>
</evidence>
<protein>
    <submittedName>
        <fullName evidence="4">SDR family oxidoreductase</fullName>
    </submittedName>
</protein>
<dbReference type="FunFam" id="3.40.50.720:FF:000084">
    <property type="entry name" value="Short-chain dehydrogenase reductase"/>
    <property type="match status" value="1"/>
</dbReference>
<dbReference type="InterPro" id="IPR002347">
    <property type="entry name" value="SDR_fam"/>
</dbReference>
<keyword evidence="2" id="KW-0560">Oxidoreductase</keyword>
<dbReference type="SMART" id="SM00822">
    <property type="entry name" value="PKS_KR"/>
    <property type="match status" value="1"/>
</dbReference>
<dbReference type="AlphaFoldDB" id="A0A371RLH2"/>
<dbReference type="SUPFAM" id="SSF51735">
    <property type="entry name" value="NAD(P)-binding Rossmann-fold domains"/>
    <property type="match status" value="1"/>
</dbReference>
<comment type="similarity">
    <text evidence="1">Belongs to the short-chain dehydrogenases/reductases (SDR) family.</text>
</comment>
<dbReference type="Pfam" id="PF13561">
    <property type="entry name" value="adh_short_C2"/>
    <property type="match status" value="1"/>
</dbReference>
<organism evidence="4 5">
    <name type="scientific">Parvularcula marina</name>
    <dbReference type="NCBI Taxonomy" id="2292771"/>
    <lineage>
        <taxon>Bacteria</taxon>
        <taxon>Pseudomonadati</taxon>
        <taxon>Pseudomonadota</taxon>
        <taxon>Alphaproteobacteria</taxon>
        <taxon>Parvularculales</taxon>
        <taxon>Parvularculaceae</taxon>
        <taxon>Parvularcula</taxon>
    </lineage>
</organism>